<gene>
    <name evidence="12" type="ORF">ACJMK2_009343</name>
</gene>
<dbReference type="PROSITE" id="PS50234">
    <property type="entry name" value="VWFA"/>
    <property type="match status" value="2"/>
</dbReference>
<dbReference type="InterPro" id="IPR002035">
    <property type="entry name" value="VWF_A"/>
</dbReference>
<keyword evidence="3 8" id="KW-0732">Signal</keyword>
<proteinExistence type="predicted"/>
<feature type="domain" description="VWFC" evidence="9">
    <location>
        <begin position="2970"/>
        <end position="3036"/>
    </location>
</feature>
<feature type="domain" description="VWFC" evidence="9">
    <location>
        <begin position="3489"/>
        <end position="3556"/>
    </location>
</feature>
<dbReference type="InterPro" id="IPR003582">
    <property type="entry name" value="ShKT_dom"/>
</dbReference>
<feature type="compositionally biased region" description="Pro residues" evidence="7">
    <location>
        <begin position="2825"/>
        <end position="2841"/>
    </location>
</feature>
<evidence type="ECO:0000256" key="8">
    <source>
        <dbReference type="SAM" id="SignalP"/>
    </source>
</evidence>
<feature type="domain" description="ShKT" evidence="11">
    <location>
        <begin position="4167"/>
        <end position="4201"/>
    </location>
</feature>
<dbReference type="SUPFAM" id="SSF53300">
    <property type="entry name" value="vWA-like"/>
    <property type="match status" value="2"/>
</dbReference>
<feature type="domain" description="VWFC" evidence="9">
    <location>
        <begin position="2180"/>
        <end position="2246"/>
    </location>
</feature>
<evidence type="ECO:0000259" key="11">
    <source>
        <dbReference type="PROSITE" id="PS51670"/>
    </source>
</evidence>
<feature type="domain" description="VWFA" evidence="10">
    <location>
        <begin position="38"/>
        <end position="213"/>
    </location>
</feature>
<feature type="region of interest" description="Disordered" evidence="7">
    <location>
        <begin position="2022"/>
        <end position="2049"/>
    </location>
</feature>
<evidence type="ECO:0000256" key="1">
    <source>
        <dbReference type="ARBA" id="ARBA00004613"/>
    </source>
</evidence>
<keyword evidence="4" id="KW-0677">Repeat</keyword>
<evidence type="ECO:0000313" key="12">
    <source>
        <dbReference type="EMBL" id="KAL3859111.1"/>
    </source>
</evidence>
<feature type="disulfide bond" evidence="6">
    <location>
        <begin position="4167"/>
        <end position="4201"/>
    </location>
</feature>
<protein>
    <submittedName>
        <fullName evidence="12">Uncharacterized protein</fullName>
    </submittedName>
</protein>
<feature type="domain" description="VWFC" evidence="9">
    <location>
        <begin position="535"/>
        <end position="600"/>
    </location>
</feature>
<evidence type="ECO:0000256" key="5">
    <source>
        <dbReference type="ARBA" id="ARBA00023180"/>
    </source>
</evidence>
<feature type="compositionally biased region" description="Pro residues" evidence="7">
    <location>
        <begin position="2574"/>
        <end position="2591"/>
    </location>
</feature>
<feature type="compositionally biased region" description="Pro residues" evidence="7">
    <location>
        <begin position="3178"/>
        <end position="3190"/>
    </location>
</feature>
<comment type="subcellular location">
    <subcellularLocation>
        <location evidence="1">Secreted</location>
    </subcellularLocation>
</comment>
<feature type="domain" description="VWFC" evidence="9">
    <location>
        <begin position="1917"/>
        <end position="1983"/>
    </location>
</feature>
<feature type="compositionally biased region" description="Pro residues" evidence="7">
    <location>
        <begin position="2851"/>
        <end position="2860"/>
    </location>
</feature>
<feature type="region of interest" description="Disordered" evidence="7">
    <location>
        <begin position="2524"/>
        <end position="2544"/>
    </location>
</feature>
<evidence type="ECO:0000313" key="13">
    <source>
        <dbReference type="Proteomes" id="UP001634394"/>
    </source>
</evidence>
<dbReference type="PROSITE" id="PS01208">
    <property type="entry name" value="VWFC_1"/>
    <property type="match status" value="11"/>
</dbReference>
<feature type="region of interest" description="Disordered" evidence="7">
    <location>
        <begin position="2267"/>
        <end position="2305"/>
    </location>
</feature>
<feature type="compositionally biased region" description="Pro residues" evidence="7">
    <location>
        <begin position="3219"/>
        <end position="3233"/>
    </location>
</feature>
<feature type="region of interest" description="Disordered" evidence="7">
    <location>
        <begin position="3046"/>
        <end position="3069"/>
    </location>
</feature>
<dbReference type="Gene3D" id="3.40.50.410">
    <property type="entry name" value="von Willebrand factor, type A domain"/>
    <property type="match status" value="2"/>
</dbReference>
<feature type="chain" id="PRO_5044892080" evidence="8">
    <location>
        <begin position="23"/>
        <end position="4625"/>
    </location>
</feature>
<dbReference type="EMBL" id="JBJQND010000012">
    <property type="protein sequence ID" value="KAL3859111.1"/>
    <property type="molecule type" value="Genomic_DNA"/>
</dbReference>
<feature type="region of interest" description="Disordered" evidence="7">
    <location>
        <begin position="1619"/>
        <end position="1659"/>
    </location>
</feature>
<feature type="region of interest" description="Disordered" evidence="7">
    <location>
        <begin position="2560"/>
        <end position="2591"/>
    </location>
</feature>
<dbReference type="GO" id="GO:0005576">
    <property type="term" value="C:extracellular region"/>
    <property type="evidence" value="ECO:0007669"/>
    <property type="project" value="UniProtKB-SubCell"/>
</dbReference>
<keyword evidence="6" id="KW-1015">Disulfide bond</keyword>
<reference evidence="12 13" key="1">
    <citation type="submission" date="2024-11" db="EMBL/GenBank/DDBJ databases">
        <title>Chromosome-level genome assembly of the freshwater bivalve Anodonta woodiana.</title>
        <authorList>
            <person name="Chen X."/>
        </authorList>
    </citation>
    <scope>NUCLEOTIDE SEQUENCE [LARGE SCALE GENOMIC DNA]</scope>
    <source>
        <strain evidence="12">MN2024</strain>
        <tissue evidence="12">Gills</tissue>
    </source>
</reference>
<comment type="caution">
    <text evidence="6">Lacks conserved residue(s) required for the propagation of feature annotation.</text>
</comment>
<feature type="compositionally biased region" description="Pro residues" evidence="7">
    <location>
        <begin position="3046"/>
        <end position="3059"/>
    </location>
</feature>
<dbReference type="InterPro" id="IPR001007">
    <property type="entry name" value="VWF_dom"/>
</dbReference>
<keyword evidence="13" id="KW-1185">Reference proteome</keyword>
<dbReference type="SMART" id="SM00214">
    <property type="entry name" value="VWC"/>
    <property type="match status" value="31"/>
</dbReference>
<dbReference type="SMART" id="SM00254">
    <property type="entry name" value="ShKT"/>
    <property type="match status" value="6"/>
</dbReference>
<evidence type="ECO:0000256" key="7">
    <source>
        <dbReference type="SAM" id="MobiDB-lite"/>
    </source>
</evidence>
<evidence type="ECO:0000256" key="2">
    <source>
        <dbReference type="ARBA" id="ARBA00022525"/>
    </source>
</evidence>
<evidence type="ECO:0000256" key="3">
    <source>
        <dbReference type="ARBA" id="ARBA00022729"/>
    </source>
</evidence>
<comment type="caution">
    <text evidence="12">The sequence shown here is derived from an EMBL/GenBank/DDBJ whole genome shotgun (WGS) entry which is preliminary data.</text>
</comment>
<dbReference type="CDD" id="cd01450">
    <property type="entry name" value="vWFA_subfamily_ECM"/>
    <property type="match status" value="1"/>
</dbReference>
<feature type="domain" description="VWFA" evidence="10">
    <location>
        <begin position="242"/>
        <end position="417"/>
    </location>
</feature>
<feature type="region of interest" description="Disordered" evidence="7">
    <location>
        <begin position="3178"/>
        <end position="3240"/>
    </location>
</feature>
<dbReference type="CDD" id="cd01472">
    <property type="entry name" value="vWA_collagen"/>
    <property type="match status" value="1"/>
</dbReference>
<dbReference type="FunFam" id="3.40.50.410:FF:000004">
    <property type="entry name" value="collagen alpha-6(VI) chain"/>
    <property type="match status" value="1"/>
</dbReference>
<feature type="domain" description="VWFC" evidence="9">
    <location>
        <begin position="759"/>
        <end position="824"/>
    </location>
</feature>
<feature type="compositionally biased region" description="Pro residues" evidence="7">
    <location>
        <begin position="1879"/>
        <end position="1889"/>
    </location>
</feature>
<dbReference type="InterPro" id="IPR050941">
    <property type="entry name" value="CCN"/>
</dbReference>
<dbReference type="SUPFAM" id="SSF57603">
    <property type="entry name" value="FnI-like domain"/>
    <property type="match status" value="1"/>
</dbReference>
<sequence length="4625" mass="499877">MIRTPVIILAVLAALLAQSARARTGKRQLTSGQCVKQDLMFILDSSTSLGIENFMHQKDFVKDTIRQYQISPVCTRVGVVTYSSGVYNQFFLDGYNTQMELFGAIDNIQYQPGLSHAADAIKFVTSSSFLSQHGDRADAPNIAVLVSGSDSGANVATVSAANDARRSGIMFYSVGVGSGFNQGEMMGVANDPDSNYYMQSESYDSLGSLAQPLALRIANGATGGTGGIQPVGTPNSCLQQADLVFLVDSSGSIGQTNFIKMESFLKQIVNNLDVGANKVHVGLMQFSNYPSLEFPLDMYSSRQDVMAGIDKMQYMGGGTNTADAIKYMRTQLFSQNSGARSNVPRIAIVITDGRSANPTATQTEADNARVDNIGMVSIGVGGGVDANELHNIADKPAAQNSFTVSNYDQLQTIVAQIIQRACTVQSTAPPRTNQQGGTPAPDPCSDRILDCRNYATSVCSGTYAPWAKDNCARYCGFCQPLYTTAPPPCEDVLDNCASFSIDVCMQADYKRWAEDNCRRFCGFCGPQTSSVGFYGKCFYKGKSYQHGEKWDDGCDYSCVCEDGKSGRYRCYNRCPVYYNLPAGCTLVHNPNECCQQPVCNFNQQLQSFQSSGPGRTPDGINVCVYKGNNYYQDQTWNDGCDFTCSCTDSNSGLYKCHSRCPQYSTIPSYCHMDKKPGDCCAKPVCEFNTQQGSFTGMGSISGKGVGETPTAPPPCVDNLADCTRYEDGMCQKYLPWARDNCRKFCNLCDETAPTPGPNDKCIYQGNIFSQGQTWKVGCDTVCTCENAAYGYYRCVNTCPQYNNLPTGCYETKKAGECCTTVKCDQGTFLSSTNNLMSIGNGGLIFTGGSPFQPTIPSGGTPPPGAGGTNNYAPRINGCLYKGQMYLQDQIWTDGCDYSCECTDASTGMYNCKPKCPVFPNLPSECHLEADPNQPCCKIPKCSFTGAPIPVFPVYHPSVTGHSEVRPPSPSDLYNGTQNVIDYVITVPANTPAPPTAGTGGTGGIGYCEYKGQRYNQGQRWEDGCDYNCVCDDASIGHYRCVDKCLKYENLPVPFCHLVPDPKNACCKIPECKFTGESTSMVFSAAITTPKPVPQTTPVPQIVTNPRPQVCVYKNQQYGQGQVWYDGCTYRCSCDNAMMGFYRCVKRCPEYFGIPDACTNIPDPQDPGCCTVPVCPQPTPGANGQTAIPTIPPGSFVGQSNNTNVGYCEYKNQRYRQNDRWTDGCDYQCICEDESKGLYKCDDMCPRYPALPPQCRLITDFTNPCCKKPDCQFGSSFGEISGTLTPPPPSGFPAPSMGPTQAPHPSYCIYQNARYVQGQQWNDGCTKKCRCDDADRGLYVCDDRCPQYNNIPPQCQLVTDPRDPCCRQPQCNFTPVPVPGSVEGTTLAPTMIPTKVPGVIHGQVNTPAPTPGPDGRYPSPVPLNYCEYKGGRYSQGQTWDDGCDFTCTCQDAMNGKYECTEKCPQYTNIPPQCHLVKDAGNPCCFKPMCDFNPNPGSFTYRPSTQAPLPGQTNAPTPMPPTFAPNLQPNPNPYPSPGLPKSVCVYRGQSYTQGQQWYDGCDYKCTCEEAEKGIYRCSRRCATYDPSSLPAQCKLVQDPQDPFCCKVPQCSFVPTNNTSTNFPTPPPGKISGGSVNPTPLPNNSPTPAPQPGVSTLAPNLKPTPQPRALCIYKGQEYTQGQRWQDGCDYNCECVEAMTGRYECTEMCPRYVNLPAYCQLNQDPMQPCCKKPSCNFQGTPGVQTGQLSTPAPLPGQTHAPGIGPTPMPNGPTLAPIPKKLCNYNGAQYSKGQRWDDGCDLHCVCEDDMTGYYRCNQRCPSYNNLAAQCTLVTDPNDPCCRVPICTAPTPAPNIIPTPRPGQSTIAPQPGSHPSPLPGHSNPAPQPTPSPIPTAVPGIIDGQGVTPTPAVKPPPGASTPAPVCVYDGVAYGQGQTWRDGCRYDCECVSAQTGQYRCRERCSVYPSVPANCRLVSDPNDACCKVPECATPAPTPIPPSNPLNPTPGPFNTPTPGPGQVFPTPGPGHVFPTPVPGQPHSPIPGMPTQAPPTAMPQPKEVCRMNGREYTAGQQWDDGCDRRCVCEDGKTGYYRCTDRCKIYTSIPRECTLVPDPNDPICCKVPQCLPGLNGNPTPTPGTTNQPQYYTNVPHATVTGSGTLPPPTFNPYASPTPGPGPSGAPTPAPRQVCVYNGNSYIQGQRWRDGCDYNCECVDSMTGKYVCTERCPSYPQVPPQCTMVRDPNDFCCYVAQCDWTKPIPTPGVNPTPSPGSYITPRPGPGVSPGVTVAPSHQSTLSPPLQPGVSPTPGNPNVPSNPSPNLAFCVYNGVPFRQGDTIDDGCNQRCRCDDASMNYYNCFDRCPSFNNINAGCVMVTDPNDPCCQLPQCTYVPTPQPTPQPTPFHPHSPLPPGVSTIAPPSQVPTVAPSATPPPMPVPTAVPGVILSKPDPTRPPSQRGFCVYNGVKYNQGQKWDDGCNLICECLDDNTGQYKCTERCPKYVNIPSYCVMVEDPNDRCCKTPYCPDLVPTPKPNIAPTPGPNPLPGQPGYQPPTPQSGVTMVPGMSTVRPTLSPPLSGHNSPTPGSPINPNPIQVPTPQPAPVSRDVCIMSGRSYTTGQKWTDGCKQNCVCDDGRTGLYTCNERCPTYNNIAPTCIFEPDPKDPICCQIPKCGTTNSTIPTPIKGTITGSNNPTPTPAPGVAPTPNPNPNPYNVPTPGPGLTYPPGMVPTPGFTPAPNPMNPHSPTPGPNPGTNPFPTPQPQPKVCVYKGQPYTQGQRWRDGCDYDCECYDAENGRYRCTDICSRYPQLPPTCVMVYDPLNPCCKKPDCTNPTPAPNINPTPAPGFNPTPLPGHTFAPTPGTNPNPNPNPQPKMDFCVYNGIPLRQGQTFNDGCDKVCRCEDSMTNKIVCDERCPTYPPLPSSCYLVTDPSDQCCQIPQCVPTHPNNNPNITTVPNIPGVITGSNMPNPQNPPSISGKRDVCMYHGQMYKTGDKWDDGCTYQCECVDGMTGNYRCTERCPQHPYLPPSCTMVSDPNDACCTKPYCPSLIPTPGPNPQVNPYASPTPGPHGPTVAPQPGVSTPVPHFGTTIRPPVNPGLIPTPGPNVNTPAPKPRDVCEFNGQYYRQDQVWYDGCNAVCKCENAAMNYHRCQERCARFDIPPQCTSVPDPKDPTCCRVPDCPIVPTGPVPTPGYLPNPSTPKPGVITGLAPVPTSSPLYPNPQPGVSTPYPNPNPHPGVSPTPGPHQSTPKPVPKTGCFYKGMVYHNGQKWDDGCQYQCECIDDMTGQYRCLERCTQYPNLPQQCILMPDPNDRCCQKPYCDFVNPTPFPTGYPTPSPNMYPSPLPGQPTPAPGPQINPSPTPAGYCVYNGAFYKQGQSWNDGCNKQCRCEDVQNNYYTCTDRCRSYSNLPANCVLRTDPHDSCCLVPDCNTFMVNPSAGTGPSGTGQQPGVTYPPGFTGQMPTSTHQPLYVVPTYIPGTITGTAPQPDGGNSPLTGSRSVCVYKSQMYNTGDKWDDGCTYKCECVDGSRGQYRCTERCPNYYYMPPKGCIYEEDPNDRCCKRAKCDIYAIPTPGPTPFVINPGQNTGPFGIYTPPGVSTLYPIIINPGQNTGPTGTYNPPGVSTLYPIIINPGQNTGPTGIYNPPGVSTQYPVIINPGQQTGPTGSGPNIPGGTNNSITGTREFCVYRDNSVHKRGESWKDGCDMTCTCDDPVINDYKCTHRCQVYSDIPSYCYLVQDPADNCCMKPVCSSPNGPISPIIPGNGPTVSPTLPPGTTNVVPIGTHVVFSGSGTPSMIPGPTGMRSACVYKGSVYEQGKSWDDGCDFTCTCTNSDKGMYQCTSKCPKLPPLPSYCKLINVPGQCCPSMDCSIPNYGKYNPSPQLIPTPMPTAGPGQTITTSNPLQIYPVGQQTVSGGTSFPGGGYPIPPGTVVGNVRNQCVYKNKLYNQGEKWEDGCDYQCDCLEAMSGYYECKPLCPQYNNLPQECYLVRAAGQCCATPICRNPDGTQINPITNPSSLYPVYGSYSGGYTGFKPGYTPNPNNVGGFSNRCMYKGKIYGQGEAWEDGCDYTCQCTDAQHGLYQCHAKCPSYTQLPPVCRMADIPGQCCQEVQCNQQPLLSPTTARTASPQIGSCADLLDNCDAYGHYACEGQYKTWAEKNCRAYCGFCVMAVTTPPPLCADKLANCALYGQTACTGIYEPWARDNCRKFCNLCHTTVAPGPTNPVAPNPQCQDQISNCAQYTTAACNPPYEEWAVQNCPRFCNKCHLIGPTPTGLTGTVTPNNWIIMMKGVAGAPGDLYQLWSGPGTSNTNVPEAMYLTSTYNGHYKPDLSNHWNDLCIDKVKVAIFNNGLEKANIIFDARGADKNSWFSADRVISSTWADIKNAPKNLFSMLGDPSTGHEFAVSSSGTGCNSNGWMMISTTGTCPFESGSAKPAFYFAPGQSMTNFGMTQPGSGDVFAILAHSDCNSMNVPATPPAAFTSRSNYCIYKNQIYSQGQTWTDGCEYNCTCEDGSTGFYRCNALCPIYTNLPPGCNLLKKPGECCAVPDCLGPSGQYQAGRCLYKGQMYNEAQKWQDGCDYMCTCVNGTTGFYQCNSLCLTWNLPDVCHLDPPASGKCCKVPVCPSYVQIQYPQGYQEL</sequence>
<feature type="domain" description="VWFC" evidence="9">
    <location>
        <begin position="1776"/>
        <end position="1842"/>
    </location>
</feature>
<feature type="disulfide bond" evidence="6">
    <location>
        <begin position="4219"/>
        <end position="4253"/>
    </location>
</feature>
<feature type="signal peptide" evidence="8">
    <location>
        <begin position="1"/>
        <end position="22"/>
    </location>
</feature>
<name>A0ABD3VDI1_SINWO</name>
<keyword evidence="2" id="KW-0964">Secreted</keyword>
<feature type="domain" description="VWFC" evidence="9">
    <location>
        <begin position="3926"/>
        <end position="3991"/>
    </location>
</feature>
<dbReference type="PRINTS" id="PR00453">
    <property type="entry name" value="VWFADOMAIN"/>
</dbReference>
<feature type="domain" description="VWFC" evidence="9">
    <location>
        <begin position="2596"/>
        <end position="2663"/>
    </location>
</feature>
<feature type="region of interest" description="Disordered" evidence="7">
    <location>
        <begin position="2825"/>
        <end position="2860"/>
    </location>
</feature>
<dbReference type="PROSITE" id="PS51670">
    <property type="entry name" value="SHKT"/>
    <property type="match status" value="3"/>
</dbReference>
<feature type="domain" description="ShKT" evidence="11">
    <location>
        <begin position="4219"/>
        <end position="4253"/>
    </location>
</feature>
<evidence type="ECO:0000256" key="4">
    <source>
        <dbReference type="ARBA" id="ARBA00022737"/>
    </source>
</evidence>
<feature type="domain" description="VWFC" evidence="9">
    <location>
        <begin position="4037"/>
        <end position="4102"/>
    </location>
</feature>
<evidence type="ECO:0000259" key="9">
    <source>
        <dbReference type="PROSITE" id="PS50184"/>
    </source>
</evidence>
<feature type="region of interest" description="Disordered" evidence="7">
    <location>
        <begin position="3321"/>
        <end position="3346"/>
    </location>
</feature>
<feature type="domain" description="VWFC" evidence="9">
    <location>
        <begin position="4546"/>
        <end position="4611"/>
    </location>
</feature>
<dbReference type="Pfam" id="PF00092">
    <property type="entry name" value="VWA"/>
    <property type="match status" value="2"/>
</dbReference>
<dbReference type="PANTHER" id="PTHR11348">
    <property type="entry name" value="CONNECTIVE TISSUE GROWTH FACTOR-RELATED"/>
    <property type="match status" value="1"/>
</dbReference>
<dbReference type="SMART" id="SM00215">
    <property type="entry name" value="VWC_out"/>
    <property type="match status" value="10"/>
</dbReference>
<evidence type="ECO:0000259" key="10">
    <source>
        <dbReference type="PROSITE" id="PS50234"/>
    </source>
</evidence>
<dbReference type="PROSITE" id="PS50184">
    <property type="entry name" value="VWFC_2"/>
    <property type="match status" value="16"/>
</dbReference>
<organism evidence="12 13">
    <name type="scientific">Sinanodonta woodiana</name>
    <name type="common">Chinese pond mussel</name>
    <name type="synonym">Anodonta woodiana</name>
    <dbReference type="NCBI Taxonomy" id="1069815"/>
    <lineage>
        <taxon>Eukaryota</taxon>
        <taxon>Metazoa</taxon>
        <taxon>Spiralia</taxon>
        <taxon>Lophotrochozoa</taxon>
        <taxon>Mollusca</taxon>
        <taxon>Bivalvia</taxon>
        <taxon>Autobranchia</taxon>
        <taxon>Heteroconchia</taxon>
        <taxon>Palaeoheterodonta</taxon>
        <taxon>Unionida</taxon>
        <taxon>Unionoidea</taxon>
        <taxon>Unionidae</taxon>
        <taxon>Unioninae</taxon>
        <taxon>Sinanodonta</taxon>
    </lineage>
</organism>
<feature type="domain" description="VWFC" evidence="9">
    <location>
        <begin position="3794"/>
        <end position="3859"/>
    </location>
</feature>
<feature type="compositionally biased region" description="Pro residues" evidence="7">
    <location>
        <begin position="2025"/>
        <end position="2047"/>
    </location>
</feature>
<keyword evidence="5" id="KW-0325">Glycoprotein</keyword>
<feature type="region of interest" description="Disordered" evidence="7">
    <location>
        <begin position="2720"/>
        <end position="2747"/>
    </location>
</feature>
<feature type="domain" description="VWFC" evidence="9">
    <location>
        <begin position="621"/>
        <end position="686"/>
    </location>
</feature>
<dbReference type="Proteomes" id="UP001634394">
    <property type="component" value="Unassembled WGS sequence"/>
</dbReference>
<dbReference type="SMART" id="SM00327">
    <property type="entry name" value="VWA"/>
    <property type="match status" value="2"/>
</dbReference>
<feature type="domain" description="VWFC" evidence="9">
    <location>
        <begin position="4472"/>
        <end position="4537"/>
    </location>
</feature>
<feature type="domain" description="VWFC" evidence="9">
    <location>
        <begin position="1666"/>
        <end position="1732"/>
    </location>
</feature>
<feature type="domain" description="ShKT" evidence="11">
    <location>
        <begin position="444"/>
        <end position="478"/>
    </location>
</feature>
<accession>A0ABD3VDI1</accession>
<feature type="region of interest" description="Disordered" evidence="7">
    <location>
        <begin position="1847"/>
        <end position="1913"/>
    </location>
</feature>
<feature type="disulfide bond" evidence="6">
    <location>
        <begin position="444"/>
        <end position="478"/>
    </location>
</feature>
<evidence type="ECO:0000256" key="6">
    <source>
        <dbReference type="PROSITE-ProRule" id="PRU01005"/>
    </source>
</evidence>
<dbReference type="InterPro" id="IPR036465">
    <property type="entry name" value="vWFA_dom_sf"/>
</dbReference>
<feature type="domain" description="VWFC" evidence="9">
    <location>
        <begin position="2449"/>
        <end position="2515"/>
    </location>
</feature>
<feature type="compositionally biased region" description="Pro residues" evidence="7">
    <location>
        <begin position="1636"/>
        <end position="1648"/>
    </location>
</feature>